<feature type="compositionally biased region" description="Low complexity" evidence="1">
    <location>
        <begin position="8"/>
        <end position="23"/>
    </location>
</feature>
<dbReference type="EMBL" id="GL883026">
    <property type="protein sequence ID" value="EGG15423.1"/>
    <property type="molecule type" value="Genomic_DNA"/>
</dbReference>
<dbReference type="InterPro" id="IPR008455">
    <property type="entry name" value="HssA/B-related"/>
</dbReference>
<dbReference type="KEGG" id="dfa:DFA_10258"/>
<dbReference type="RefSeq" id="XP_004354165.1">
    <property type="nucleotide sequence ID" value="XM_004354113.1"/>
</dbReference>
<evidence type="ECO:0000313" key="2">
    <source>
        <dbReference type="EMBL" id="EGG15423.1"/>
    </source>
</evidence>
<sequence>MTLFAALSQISGSSSSKSFSNSSIGGMGSSVGQGSNSSACYRRGGIFVDLDLSIGRPCNPLINVDLDVNIRL</sequence>
<proteinExistence type="predicted"/>
<organism evidence="2 3">
    <name type="scientific">Cavenderia fasciculata</name>
    <name type="common">Slime mold</name>
    <name type="synonym">Dictyostelium fasciculatum</name>
    <dbReference type="NCBI Taxonomy" id="261658"/>
    <lineage>
        <taxon>Eukaryota</taxon>
        <taxon>Amoebozoa</taxon>
        <taxon>Evosea</taxon>
        <taxon>Eumycetozoa</taxon>
        <taxon>Dictyostelia</taxon>
        <taxon>Acytosteliales</taxon>
        <taxon>Cavenderiaceae</taxon>
        <taxon>Cavenderia</taxon>
    </lineage>
</organism>
<evidence type="ECO:0000313" key="3">
    <source>
        <dbReference type="Proteomes" id="UP000007797"/>
    </source>
</evidence>
<dbReference type="AlphaFoldDB" id="F4Q9Q4"/>
<reference evidence="3" key="1">
    <citation type="journal article" date="2011" name="Genome Res.">
        <title>Phylogeny-wide analysis of social amoeba genomes highlights ancient origins for complex intercellular communication.</title>
        <authorList>
            <person name="Heidel A.J."/>
            <person name="Lawal H.M."/>
            <person name="Felder M."/>
            <person name="Schilde C."/>
            <person name="Helps N.R."/>
            <person name="Tunggal B."/>
            <person name="Rivero F."/>
            <person name="John U."/>
            <person name="Schleicher M."/>
            <person name="Eichinger L."/>
            <person name="Platzer M."/>
            <person name="Noegel A.A."/>
            <person name="Schaap P."/>
            <person name="Gloeckner G."/>
        </authorList>
    </citation>
    <scope>NUCLEOTIDE SEQUENCE [LARGE SCALE GENOMIC DNA]</scope>
    <source>
        <strain evidence="3">SH3</strain>
    </source>
</reference>
<keyword evidence="3" id="KW-1185">Reference proteome</keyword>
<gene>
    <name evidence="2" type="ORF">DFA_10258</name>
</gene>
<dbReference type="Pfam" id="PF05710">
    <property type="entry name" value="Coiled"/>
    <property type="match status" value="1"/>
</dbReference>
<feature type="region of interest" description="Disordered" evidence="1">
    <location>
        <begin position="1"/>
        <end position="36"/>
    </location>
</feature>
<evidence type="ECO:0000256" key="1">
    <source>
        <dbReference type="SAM" id="MobiDB-lite"/>
    </source>
</evidence>
<accession>F4Q9Q4</accession>
<protein>
    <submittedName>
        <fullName evidence="2">Uncharacterized protein</fullName>
    </submittedName>
</protein>
<name>F4Q9Q4_CACFS</name>
<dbReference type="Proteomes" id="UP000007797">
    <property type="component" value="Unassembled WGS sequence"/>
</dbReference>
<dbReference type="GeneID" id="14867016"/>